<dbReference type="EMBL" id="OX465084">
    <property type="protein sequence ID" value="CAI9296060.1"/>
    <property type="molecule type" value="Genomic_DNA"/>
</dbReference>
<accession>A0AA35ZNN9</accession>
<proteinExistence type="predicted"/>
<gene>
    <name evidence="1" type="ORF">LSALG_LOCUS34961</name>
</gene>
<dbReference type="Proteomes" id="UP001177003">
    <property type="component" value="Chromosome 8"/>
</dbReference>
<evidence type="ECO:0000313" key="1">
    <source>
        <dbReference type="EMBL" id="CAI9296060.1"/>
    </source>
</evidence>
<name>A0AA35ZNN9_LACSI</name>
<evidence type="ECO:0000313" key="2">
    <source>
        <dbReference type="Proteomes" id="UP001177003"/>
    </source>
</evidence>
<sequence>MDRASVRHRSSQIGYPCRISVRSTIRPPIGSVPFPLTDTSILNEDALENPKPLLTVNDSKHNTILQLRAYLGDLYSLWKQRIEKRKLFQDVTIEGFSYVLYLSKCTYNSESLHYIIHTKLGNLLQDSEGKSKVYLVEYNG</sequence>
<reference evidence="1" key="1">
    <citation type="submission" date="2023-04" db="EMBL/GenBank/DDBJ databases">
        <authorList>
            <person name="Vijverberg K."/>
            <person name="Xiong W."/>
            <person name="Schranz E."/>
        </authorList>
    </citation>
    <scope>NUCLEOTIDE SEQUENCE</scope>
</reference>
<organism evidence="1 2">
    <name type="scientific">Lactuca saligna</name>
    <name type="common">Willowleaf lettuce</name>
    <dbReference type="NCBI Taxonomy" id="75948"/>
    <lineage>
        <taxon>Eukaryota</taxon>
        <taxon>Viridiplantae</taxon>
        <taxon>Streptophyta</taxon>
        <taxon>Embryophyta</taxon>
        <taxon>Tracheophyta</taxon>
        <taxon>Spermatophyta</taxon>
        <taxon>Magnoliopsida</taxon>
        <taxon>eudicotyledons</taxon>
        <taxon>Gunneridae</taxon>
        <taxon>Pentapetalae</taxon>
        <taxon>asterids</taxon>
        <taxon>campanulids</taxon>
        <taxon>Asterales</taxon>
        <taxon>Asteraceae</taxon>
        <taxon>Cichorioideae</taxon>
        <taxon>Cichorieae</taxon>
        <taxon>Lactucinae</taxon>
        <taxon>Lactuca</taxon>
    </lineage>
</organism>
<dbReference type="AlphaFoldDB" id="A0AA35ZNN9"/>
<protein>
    <submittedName>
        <fullName evidence="1">Uncharacterized protein</fullName>
    </submittedName>
</protein>
<keyword evidence="2" id="KW-1185">Reference proteome</keyword>